<keyword evidence="3" id="KW-0540">Nuclease</keyword>
<dbReference type="GO" id="GO:0004519">
    <property type="term" value="F:endonuclease activity"/>
    <property type="evidence" value="ECO:0007669"/>
    <property type="project" value="UniProtKB-KW"/>
</dbReference>
<dbReference type="GeneID" id="86819271"/>
<dbReference type="InterPro" id="IPR010902">
    <property type="entry name" value="NUMOD4"/>
</dbReference>
<keyword evidence="3" id="KW-0378">Hydrolase</keyword>
<dbReference type="Pfam" id="PF07463">
    <property type="entry name" value="NUMOD4"/>
    <property type="match status" value="1"/>
</dbReference>
<organism evidence="3 4">
    <name type="scientific">Tenacibaculum finnmarkense genomovar ulcerans</name>
    <dbReference type="NCBI Taxonomy" id="2781388"/>
    <lineage>
        <taxon>Bacteria</taxon>
        <taxon>Pseudomonadati</taxon>
        <taxon>Bacteroidota</taxon>
        <taxon>Flavobacteriia</taxon>
        <taxon>Flavobacteriales</taxon>
        <taxon>Flavobacteriaceae</taxon>
        <taxon>Tenacibaculum</taxon>
        <taxon>Tenacibaculum finnmarkense</taxon>
    </lineage>
</organism>
<dbReference type="EMBL" id="OENE01000013">
    <property type="protein sequence ID" value="SOU88492.1"/>
    <property type="molecule type" value="Genomic_DNA"/>
</dbReference>
<reference evidence="3 4" key="1">
    <citation type="submission" date="2017-11" db="EMBL/GenBank/DDBJ databases">
        <authorList>
            <person name="Duchaud E."/>
        </authorList>
    </citation>
    <scope>NUCLEOTIDE SEQUENCE [LARGE SCALE GENOMIC DNA]</scope>
    <source>
        <strain evidence="3 4">TNO010</strain>
    </source>
</reference>
<evidence type="ECO:0000259" key="2">
    <source>
        <dbReference type="Pfam" id="PF13392"/>
    </source>
</evidence>
<dbReference type="InterPro" id="IPR044925">
    <property type="entry name" value="His-Me_finger_sf"/>
</dbReference>
<dbReference type="Proteomes" id="UP000490060">
    <property type="component" value="Unassembled WGS sequence"/>
</dbReference>
<dbReference type="RefSeq" id="WP_058885050.1">
    <property type="nucleotide sequence ID" value="NZ_JAFMUG010000006.1"/>
</dbReference>
<dbReference type="Pfam" id="PF13392">
    <property type="entry name" value="HNH_3"/>
    <property type="match status" value="1"/>
</dbReference>
<accession>A0A2I2M7H3</accession>
<dbReference type="SUPFAM" id="SSF54060">
    <property type="entry name" value="His-Me finger endonucleases"/>
    <property type="match status" value="1"/>
</dbReference>
<feature type="domain" description="HNH nuclease" evidence="2">
    <location>
        <begin position="68"/>
        <end position="111"/>
    </location>
</feature>
<keyword evidence="3" id="KW-0255">Endonuclease</keyword>
<dbReference type="GO" id="GO:0016788">
    <property type="term" value="F:hydrolase activity, acting on ester bonds"/>
    <property type="evidence" value="ECO:0007669"/>
    <property type="project" value="InterPro"/>
</dbReference>
<dbReference type="Gene3D" id="3.90.75.20">
    <property type="match status" value="1"/>
</dbReference>
<sequence>MIRSYRNEMWKEILFDNKISEKEKFKISNYGRIINCKTEEEFLVKEYFINGYQNLPLKQRVNGKTTSRYVHKLVAETFLPRKEDDQYVIHLNYDKKDNRLENLKWATKREKEVHQFTNPEYVNKVHRYKPSTTKLTETKVMLIKRKLNDPNRRTRLKMIAKQFGVSQMQLHRIKTGENWGYVTED</sequence>
<evidence type="ECO:0000259" key="1">
    <source>
        <dbReference type="Pfam" id="PF07463"/>
    </source>
</evidence>
<evidence type="ECO:0000313" key="3">
    <source>
        <dbReference type="EMBL" id="SOU88492.1"/>
    </source>
</evidence>
<proteinExistence type="predicted"/>
<protein>
    <submittedName>
        <fullName evidence="3">HNH endonuclease</fullName>
    </submittedName>
</protein>
<gene>
    <name evidence="3" type="ORF">TNO010_200083</name>
</gene>
<dbReference type="AlphaFoldDB" id="A0A2I2M7H3"/>
<feature type="domain" description="NUMOD4" evidence="1">
    <location>
        <begin position="8"/>
        <end position="56"/>
    </location>
</feature>
<evidence type="ECO:0000313" key="4">
    <source>
        <dbReference type="Proteomes" id="UP000490060"/>
    </source>
</evidence>
<dbReference type="InterPro" id="IPR003615">
    <property type="entry name" value="HNH_nuc"/>
</dbReference>
<name>A0A2I2M7H3_9FLAO</name>